<proteinExistence type="predicted"/>
<dbReference type="EMBL" id="PZQS01000005">
    <property type="protein sequence ID" value="PVD30232.1"/>
    <property type="molecule type" value="Genomic_DNA"/>
</dbReference>
<accession>A0A2T7P9Z0</accession>
<protein>
    <submittedName>
        <fullName evidence="1">Uncharacterized protein</fullName>
    </submittedName>
</protein>
<dbReference type="AlphaFoldDB" id="A0A2T7P9Z0"/>
<reference evidence="1 2" key="1">
    <citation type="submission" date="2018-04" db="EMBL/GenBank/DDBJ databases">
        <title>The genome of golden apple snail Pomacea canaliculata provides insight into stress tolerance and invasive adaptation.</title>
        <authorList>
            <person name="Liu C."/>
            <person name="Liu B."/>
            <person name="Ren Y."/>
            <person name="Zhang Y."/>
            <person name="Wang H."/>
            <person name="Li S."/>
            <person name="Jiang F."/>
            <person name="Yin L."/>
            <person name="Zhang G."/>
            <person name="Qian W."/>
            <person name="Fan W."/>
        </authorList>
    </citation>
    <scope>NUCLEOTIDE SEQUENCE [LARGE SCALE GENOMIC DNA]</scope>
    <source>
        <strain evidence="1">SZHN2017</strain>
        <tissue evidence="1">Muscle</tissue>
    </source>
</reference>
<sequence length="79" mass="8372">MHILHPPLGRSVGWDGGGRRVRAGASSVSDINSFADDSGKTSLVYEGITVASAHDRHFVRVNQPARHHQIAVTSGQAGD</sequence>
<dbReference type="Proteomes" id="UP000245119">
    <property type="component" value="Linkage Group LG5"/>
</dbReference>
<evidence type="ECO:0000313" key="2">
    <source>
        <dbReference type="Proteomes" id="UP000245119"/>
    </source>
</evidence>
<evidence type="ECO:0000313" key="1">
    <source>
        <dbReference type="EMBL" id="PVD30232.1"/>
    </source>
</evidence>
<keyword evidence="2" id="KW-1185">Reference proteome</keyword>
<organism evidence="1 2">
    <name type="scientific">Pomacea canaliculata</name>
    <name type="common">Golden apple snail</name>
    <dbReference type="NCBI Taxonomy" id="400727"/>
    <lineage>
        <taxon>Eukaryota</taxon>
        <taxon>Metazoa</taxon>
        <taxon>Spiralia</taxon>
        <taxon>Lophotrochozoa</taxon>
        <taxon>Mollusca</taxon>
        <taxon>Gastropoda</taxon>
        <taxon>Caenogastropoda</taxon>
        <taxon>Architaenioglossa</taxon>
        <taxon>Ampullarioidea</taxon>
        <taxon>Ampullariidae</taxon>
        <taxon>Pomacea</taxon>
    </lineage>
</organism>
<name>A0A2T7P9Z0_POMCA</name>
<comment type="caution">
    <text evidence="1">The sequence shown here is derived from an EMBL/GenBank/DDBJ whole genome shotgun (WGS) entry which is preliminary data.</text>
</comment>
<gene>
    <name evidence="1" type="ORF">C0Q70_09494</name>
</gene>